<feature type="compositionally biased region" description="Basic and acidic residues" evidence="1">
    <location>
        <begin position="1082"/>
        <end position="1112"/>
    </location>
</feature>
<proteinExistence type="predicted"/>
<sequence length="1232" mass="135266">MLENEEKDENAAFRVKEVQYIQAEVKIIKCLVENIVVDISFNQLGGLCTLCFLEEVDNLINQNHLFKRSIILIKAWCYYESRILGAHHGLISTYALETLVLYIFNVFNNTFAGPLEVLYRFLEFFSKFDWDNFCVSLWGPVPISSLPDVTAEPPRKDGGELLLSKLFLDACNTVYAVFPGGQESQGQAFVSKHFNVIDPLRINNNLGRSVSKGNFFRIRSAFAFGARRLARLLDCPKEDLYYEVNQFFMNTWNRHVSGYRPDALRKDLWHLRLLNPDHSKISENLRNNSSSKISDGEAQVDMAHASHGVPSQHGSYPKEGTSRGSETSSVSHTQMQKTYVNSNNARTSDQSRREIDSSQSAVTDKNQRSYRPDNFINDLQAWYPLSRTHSSPELTDGYTESSSQKRRNRVSDGEKGQTSSAGLDNNKGKTLQSDNMSGHSILSSNDDPLSVRPTSSRQNLGTAVDSNNASNSNHDDSGFGDLGEEFPFAMGTQAMKQKEQDLVNMRASSAGLGFNGQVHVPLNLMSSHMPFPIPPSVLASMGCAQRNLGIMPTNISLMESAWATNMQFPQGLAPSSLTHYFPGIGLTSNLEEPTEPGNENFAPTEVNLGEANHDFWHEQERGSTGGFDIGNGSLDMHQSNDKQQSTSASYSFVHSSHIGGPGSSSRVKQKFTKEIRASTKEDHADTLPYQENRGAGVYFNDGIVSSRSIPSVHTSSLRSKTPSENLWGGSSAKTLKSTREKRGRKTSTSSWPSTVYGKGKSVSDHSSNQTDDDAKDWNVVPVMGPEMTERGTAPQTAASLHVSRHQSPGFKSAQTSGSESSIPIGPVLLGPGSQQRSTDNSGVVPFAFYPTGPPVPFVTMLPICNYPTETGTPVASMGQLTGEDGPNNSDSSQNFDLSEGIDQPEALSASSSMRRAASVEPLEHKSDILHSDFASHWQNLQYGRFCQSSGYPAPPVCPSPVMVPPTYLQGHIPWDGPGRPLSTNMNLLSQLMSYGPHLVPVAPLHSVSSRPTVVYQHYSDEMPRCRSGTGTYLPNPKAAVRDRTNTRKGNYNYDRSDHHGEREGNWNIYPKSRATGRGHSRSQAEKLSSRQDRLGASENRVDRVWGSHRRETFPSYQSQNGPLPSNSTQSGSADVAYGMYPLPSINHGGVSSNGPTMPSVVMFYPYDHKAGSGSPAEQLEFGSFGPVGSSGVNEVSHYEGSRLKGAFEDQLLHGSTAQQSLPDQPSSPHHKR</sequence>
<evidence type="ECO:0000313" key="3">
    <source>
        <dbReference type="EMBL" id="MBX26534.1"/>
    </source>
</evidence>
<dbReference type="AlphaFoldDB" id="A0A2P2M8I0"/>
<feature type="compositionally biased region" description="Basic and acidic residues" evidence="1">
    <location>
        <begin position="1054"/>
        <end position="1064"/>
    </location>
</feature>
<feature type="region of interest" description="Disordered" evidence="1">
    <location>
        <begin position="1206"/>
        <end position="1232"/>
    </location>
</feature>
<feature type="region of interest" description="Disordered" evidence="1">
    <location>
        <begin position="878"/>
        <end position="898"/>
    </location>
</feature>
<dbReference type="PANTHER" id="PTHR45979:SF30">
    <property type="entry name" value="NUCLEOTIDYLTRANSFERASE"/>
    <property type="match status" value="1"/>
</dbReference>
<dbReference type="InterPro" id="IPR058921">
    <property type="entry name" value="PAP/OAS1-rel"/>
</dbReference>
<feature type="region of interest" description="Disordered" evidence="1">
    <location>
        <begin position="1026"/>
        <end position="1134"/>
    </location>
</feature>
<feature type="compositionally biased region" description="Polar residues" evidence="1">
    <location>
        <begin position="641"/>
        <end position="653"/>
    </location>
</feature>
<evidence type="ECO:0000259" key="2">
    <source>
        <dbReference type="Pfam" id="PF26180"/>
    </source>
</evidence>
<dbReference type="FunFam" id="1.10.1410.10:FF:000013">
    <property type="entry name" value="PAP/OAS1 substrate-binding domain superfamily"/>
    <property type="match status" value="1"/>
</dbReference>
<feature type="region of interest" description="Disordered" evidence="1">
    <location>
        <begin position="387"/>
        <end position="485"/>
    </location>
</feature>
<name>A0A2P2M8I0_RHIMU</name>
<evidence type="ECO:0000256" key="1">
    <source>
        <dbReference type="SAM" id="MobiDB-lite"/>
    </source>
</evidence>
<dbReference type="SUPFAM" id="SSF81301">
    <property type="entry name" value="Nucleotidyltransferase"/>
    <property type="match status" value="1"/>
</dbReference>
<feature type="region of interest" description="Disordered" evidence="1">
    <location>
        <begin position="620"/>
        <end position="670"/>
    </location>
</feature>
<feature type="compositionally biased region" description="Polar residues" evidence="1">
    <location>
        <begin position="709"/>
        <end position="724"/>
    </location>
</feature>
<feature type="domain" description="PAP/OAS1 substrate-binding-related" evidence="2">
    <location>
        <begin position="60"/>
        <end position="252"/>
    </location>
</feature>
<feature type="compositionally biased region" description="Polar residues" evidence="1">
    <location>
        <begin position="416"/>
        <end position="461"/>
    </location>
</feature>
<accession>A0A2P2M8I0</accession>
<feature type="compositionally biased region" description="Polar residues" evidence="1">
    <location>
        <begin position="284"/>
        <end position="293"/>
    </location>
</feature>
<feature type="compositionally biased region" description="Polar residues" evidence="1">
    <location>
        <begin position="387"/>
        <end position="402"/>
    </location>
</feature>
<dbReference type="InterPro" id="IPR058920">
    <property type="entry name" value="PAP-OAS1-bd-rel"/>
</dbReference>
<feature type="region of interest" description="Disordered" evidence="1">
    <location>
        <begin position="280"/>
        <end position="373"/>
    </location>
</feature>
<dbReference type="SUPFAM" id="SSF81631">
    <property type="entry name" value="PAP/OAS1 substrate-binding domain"/>
    <property type="match status" value="1"/>
</dbReference>
<feature type="region of interest" description="Disordered" evidence="1">
    <location>
        <begin position="709"/>
        <end position="824"/>
    </location>
</feature>
<dbReference type="InterPro" id="IPR043519">
    <property type="entry name" value="NT_sf"/>
</dbReference>
<feature type="compositionally biased region" description="Polar residues" evidence="1">
    <location>
        <begin position="322"/>
        <end position="348"/>
    </location>
</feature>
<feature type="compositionally biased region" description="Polar residues" evidence="1">
    <location>
        <begin position="1114"/>
        <end position="1132"/>
    </location>
</feature>
<reference evidence="3" key="1">
    <citation type="submission" date="2018-02" db="EMBL/GenBank/DDBJ databases">
        <title>Rhizophora mucronata_Transcriptome.</title>
        <authorList>
            <person name="Meera S.P."/>
            <person name="Sreeshan A."/>
            <person name="Augustine A."/>
        </authorList>
    </citation>
    <scope>NUCLEOTIDE SEQUENCE</scope>
    <source>
        <tissue evidence="3">Leaf</tissue>
    </source>
</reference>
<feature type="compositionally biased region" description="Polar residues" evidence="1">
    <location>
        <begin position="1213"/>
        <end position="1232"/>
    </location>
</feature>
<dbReference type="Gene3D" id="1.10.1410.10">
    <property type="match status" value="1"/>
</dbReference>
<dbReference type="Pfam" id="PF26180">
    <property type="entry name" value="PAP-OAS1"/>
    <property type="match status" value="1"/>
</dbReference>
<feature type="compositionally biased region" description="Polar residues" evidence="1">
    <location>
        <begin position="886"/>
        <end position="896"/>
    </location>
</feature>
<dbReference type="EMBL" id="GGEC01046050">
    <property type="protein sequence ID" value="MBX26534.1"/>
    <property type="molecule type" value="Transcribed_RNA"/>
</dbReference>
<feature type="compositionally biased region" description="Polar residues" evidence="1">
    <location>
        <begin position="812"/>
        <end position="821"/>
    </location>
</feature>
<protein>
    <submittedName>
        <fullName evidence="3">Uncharacterized protein MANES_01G247200</fullName>
    </submittedName>
</protein>
<dbReference type="PANTHER" id="PTHR45979">
    <property type="entry name" value="PAP/OAS1 SUBSTRATE-BINDING DOMAIN SUPERFAMILY"/>
    <property type="match status" value="1"/>
</dbReference>
<organism evidence="3">
    <name type="scientific">Rhizophora mucronata</name>
    <name type="common">Asiatic mangrove</name>
    <dbReference type="NCBI Taxonomy" id="61149"/>
    <lineage>
        <taxon>Eukaryota</taxon>
        <taxon>Viridiplantae</taxon>
        <taxon>Streptophyta</taxon>
        <taxon>Embryophyta</taxon>
        <taxon>Tracheophyta</taxon>
        <taxon>Spermatophyta</taxon>
        <taxon>Magnoliopsida</taxon>
        <taxon>eudicotyledons</taxon>
        <taxon>Gunneridae</taxon>
        <taxon>Pentapetalae</taxon>
        <taxon>rosids</taxon>
        <taxon>fabids</taxon>
        <taxon>Malpighiales</taxon>
        <taxon>Rhizophoraceae</taxon>
        <taxon>Rhizophora</taxon>
    </lineage>
</organism>